<evidence type="ECO:0000256" key="1">
    <source>
        <dbReference type="SAM" id="MobiDB-lite"/>
    </source>
</evidence>
<feature type="compositionally biased region" description="Gly residues" evidence="1">
    <location>
        <begin position="335"/>
        <end position="375"/>
    </location>
</feature>
<dbReference type="Pfam" id="PF08757">
    <property type="entry name" value="CotH"/>
    <property type="match status" value="2"/>
</dbReference>
<evidence type="ECO:0000313" key="2">
    <source>
        <dbReference type="EMBL" id="PQO45401.1"/>
    </source>
</evidence>
<gene>
    <name evidence="2" type="ORF">C5Y93_13190</name>
</gene>
<organism evidence="2 3">
    <name type="scientific">Blastopirellula marina</name>
    <dbReference type="NCBI Taxonomy" id="124"/>
    <lineage>
        <taxon>Bacteria</taxon>
        <taxon>Pseudomonadati</taxon>
        <taxon>Planctomycetota</taxon>
        <taxon>Planctomycetia</taxon>
        <taxon>Pirellulales</taxon>
        <taxon>Pirellulaceae</taxon>
        <taxon>Blastopirellula</taxon>
    </lineage>
</organism>
<dbReference type="EMBL" id="PUHZ01000014">
    <property type="protein sequence ID" value="PQO45401.1"/>
    <property type="molecule type" value="Genomic_DNA"/>
</dbReference>
<feature type="region of interest" description="Disordered" evidence="1">
    <location>
        <begin position="331"/>
        <end position="442"/>
    </location>
</feature>
<evidence type="ECO:0000313" key="3">
    <source>
        <dbReference type="Proteomes" id="UP000237819"/>
    </source>
</evidence>
<dbReference type="Proteomes" id="UP000237819">
    <property type="component" value="Unassembled WGS sequence"/>
</dbReference>
<sequence>MKKFDKDENGWLDPKERAAARVEAKPEEGGRRGFGPFGGRGDRPAPEPGPQVSPDDVEVYPDATLYDPTVVRTLFFEFENDDWEKELEDFHGTDVDVAAKLTVDGKTYENVGMRFRGMSSYGMVPTGMKRSFNVSLDMADEDQRLYGYKTLNLLNSAGDASFMSTVLYSHIASQYIPVPKANHVQVVINGESWGIYANTQQYDKTFIAEHFEPSKGTRWKVEGSPAGDGGLRYVGEDLEEYKRRYDMKSNDGKKAWAALVKLCRTLNETPLDQLESELEPMLDIDEALRFLALDVALVNSDGYWTRASDYYLFLDSDKRFHLIPHDMNEAFEGGRSVGRGPGGGPPGMRGPGPGGPGGPGGFGPPGGFPGRGGPGFGPPSGFDRDDRPMGEEGRGERPGADGQRAERGPGDRPRGRGRRGFGGPGGFGHGGPDLDPLVNSDNPRMPLRSQLLAVPKLREKYLGYVREIAEKSMAPEAIEPVIKQHAELIEEIVAKDTRKLATTEAFEQVTSLEKSDDQPSLAKFFEERRKFLLEYQPAAKP</sequence>
<feature type="region of interest" description="Disordered" evidence="1">
    <location>
        <begin position="1"/>
        <end position="56"/>
    </location>
</feature>
<dbReference type="AlphaFoldDB" id="A0A2S8GM54"/>
<feature type="compositionally biased region" description="Basic and acidic residues" evidence="1">
    <location>
        <begin position="1"/>
        <end position="31"/>
    </location>
</feature>
<protein>
    <submittedName>
        <fullName evidence="2">Spore coat protein CotH</fullName>
    </submittedName>
</protein>
<feature type="compositionally biased region" description="Gly residues" evidence="1">
    <location>
        <begin position="420"/>
        <end position="431"/>
    </location>
</feature>
<feature type="compositionally biased region" description="Basic and acidic residues" evidence="1">
    <location>
        <begin position="382"/>
        <end position="414"/>
    </location>
</feature>
<dbReference type="InterPro" id="IPR014867">
    <property type="entry name" value="Spore_coat_CotH_CotH2/3/7"/>
</dbReference>
<dbReference type="PANTHER" id="PTHR40050:SF1">
    <property type="entry name" value="INNER SPORE COAT PROTEIN H"/>
    <property type="match status" value="1"/>
</dbReference>
<proteinExistence type="predicted"/>
<comment type="caution">
    <text evidence="2">The sequence shown here is derived from an EMBL/GenBank/DDBJ whole genome shotgun (WGS) entry which is preliminary data.</text>
</comment>
<name>A0A2S8GM54_9BACT</name>
<dbReference type="PANTHER" id="PTHR40050">
    <property type="entry name" value="INNER SPORE COAT PROTEIN H"/>
    <property type="match status" value="1"/>
</dbReference>
<reference evidence="2 3" key="1">
    <citation type="submission" date="2018-02" db="EMBL/GenBank/DDBJ databases">
        <title>Comparative genomes isolates from brazilian mangrove.</title>
        <authorList>
            <person name="Araujo J.E."/>
            <person name="Taketani R.G."/>
            <person name="Silva M.C.P."/>
            <person name="Loureco M.V."/>
            <person name="Andreote F.D."/>
        </authorList>
    </citation>
    <scope>NUCLEOTIDE SEQUENCE [LARGE SCALE GENOMIC DNA]</scope>
    <source>
        <strain evidence="2 3">Nap-Phe MGV</strain>
    </source>
</reference>
<keyword evidence="2" id="KW-0946">Virion</keyword>
<accession>A0A2S8GM54</accession>
<keyword evidence="2" id="KW-0167">Capsid protein</keyword>